<accession>A0A370L581</accession>
<feature type="chain" id="PRO_5030068387" evidence="2">
    <location>
        <begin position="37"/>
        <end position="248"/>
    </location>
</feature>
<dbReference type="OrthoDB" id="8382078at2"/>
<feature type="region of interest" description="Disordered" evidence="1">
    <location>
        <begin position="99"/>
        <end position="159"/>
    </location>
</feature>
<keyword evidence="4" id="KW-1185">Reference proteome</keyword>
<dbReference type="Proteomes" id="UP000255207">
    <property type="component" value="Unassembled WGS sequence"/>
</dbReference>
<organism evidence="3 4">
    <name type="scientific">Bosea caraganae</name>
    <dbReference type="NCBI Taxonomy" id="2763117"/>
    <lineage>
        <taxon>Bacteria</taxon>
        <taxon>Pseudomonadati</taxon>
        <taxon>Pseudomonadota</taxon>
        <taxon>Alphaproteobacteria</taxon>
        <taxon>Hyphomicrobiales</taxon>
        <taxon>Boseaceae</taxon>
        <taxon>Bosea</taxon>
    </lineage>
</organism>
<dbReference type="InterPro" id="IPR009045">
    <property type="entry name" value="Zn_M74/Hedgehog-like"/>
</dbReference>
<name>A0A370L581_9HYPH</name>
<evidence type="ECO:0000256" key="2">
    <source>
        <dbReference type="SAM" id="SignalP"/>
    </source>
</evidence>
<reference evidence="4" key="1">
    <citation type="submission" date="2018-07" db="EMBL/GenBank/DDBJ databases">
        <authorList>
            <person name="Safronova V.I."/>
            <person name="Chirak E.R."/>
            <person name="Sazanova A.L."/>
        </authorList>
    </citation>
    <scope>NUCLEOTIDE SEQUENCE [LARGE SCALE GENOMIC DNA]</scope>
    <source>
        <strain evidence="4">RCAM04685</strain>
    </source>
</reference>
<dbReference type="SUPFAM" id="SSF55166">
    <property type="entry name" value="Hedgehog/DD-peptidase"/>
    <property type="match status" value="1"/>
</dbReference>
<dbReference type="EMBL" id="QQTP01000007">
    <property type="protein sequence ID" value="RDJ24120.1"/>
    <property type="molecule type" value="Genomic_DNA"/>
</dbReference>
<evidence type="ECO:0000313" key="4">
    <source>
        <dbReference type="Proteomes" id="UP000255207"/>
    </source>
</evidence>
<dbReference type="Gene3D" id="3.30.1380.10">
    <property type="match status" value="1"/>
</dbReference>
<evidence type="ECO:0000256" key="1">
    <source>
        <dbReference type="SAM" id="MobiDB-lite"/>
    </source>
</evidence>
<dbReference type="RefSeq" id="WP_114829982.1">
    <property type="nucleotide sequence ID" value="NZ_QQTO01000007.1"/>
</dbReference>
<gene>
    <name evidence="3" type="ORF">DWE98_14500</name>
</gene>
<feature type="signal peptide" evidence="2">
    <location>
        <begin position="1"/>
        <end position="36"/>
    </location>
</feature>
<sequence length="248" mass="26373">MPTPTFAGAAKTARPASSLLPLIAFTAMLAASHAQAQGQMMRAPLPPERPFDLDLPAKPTLPALIVPPPAAPPPTVAVQPPIPTVTAPASVEAPPVLVPTAPVQTNPAGPDSPAVTEPDEDEGPEWPQLTPGQKAGAEPEFDPNEKPDKPGISTDPGTSTACLPQVLKAILGKIVDKYGAVKVTSTWRPPWRARRGSYHKRCEAMDFRVPGVRPRVVLDYARGLPEVGGHKVYWNGLIHIDTGPRRPW</sequence>
<keyword evidence="2" id="KW-0732">Signal</keyword>
<protein>
    <submittedName>
        <fullName evidence="3">DUF882 domain-containing protein</fullName>
    </submittedName>
</protein>
<evidence type="ECO:0000313" key="3">
    <source>
        <dbReference type="EMBL" id="RDJ24120.1"/>
    </source>
</evidence>
<proteinExistence type="predicted"/>
<comment type="caution">
    <text evidence="3">The sequence shown here is derived from an EMBL/GenBank/DDBJ whole genome shotgun (WGS) entry which is preliminary data.</text>
</comment>
<dbReference type="AlphaFoldDB" id="A0A370L581"/>